<keyword evidence="5 8" id="KW-1133">Transmembrane helix</keyword>
<comment type="similarity">
    <text evidence="2 7">Belongs to the ExbD/TolR family.</text>
</comment>
<dbReference type="GO" id="GO:0005886">
    <property type="term" value="C:plasma membrane"/>
    <property type="evidence" value="ECO:0007669"/>
    <property type="project" value="UniProtKB-SubCell"/>
</dbReference>
<dbReference type="PANTHER" id="PTHR30558:SF3">
    <property type="entry name" value="BIOPOLYMER TRANSPORT PROTEIN EXBD-RELATED"/>
    <property type="match status" value="1"/>
</dbReference>
<gene>
    <name evidence="9" type="ORF">OU798_13940</name>
</gene>
<comment type="caution">
    <text evidence="9">The sequence shown here is derived from an EMBL/GenBank/DDBJ whole genome shotgun (WGS) entry which is preliminary data.</text>
</comment>
<evidence type="ECO:0000256" key="4">
    <source>
        <dbReference type="ARBA" id="ARBA00022692"/>
    </source>
</evidence>
<dbReference type="GO" id="GO:0022857">
    <property type="term" value="F:transmembrane transporter activity"/>
    <property type="evidence" value="ECO:0007669"/>
    <property type="project" value="InterPro"/>
</dbReference>
<sequence>MARNTPEVPATSLADIAFMLLIFFLVTTTMDVDSGLRRKLPQWVDKEQLDDNAEIKERNVFVVLVNRNNDLLVDGDYERVENLRDRAKEFMANPYNDENLPEKEPKDVPYFGQYMVTKGVISLRNDNDTQYGTYLAVQNELVAAINELRDELAIDKWGKAYLDLDVDQQNAVKTIYPQKISEAEPKGKNF</sequence>
<dbReference type="InterPro" id="IPR003400">
    <property type="entry name" value="ExbD"/>
</dbReference>
<evidence type="ECO:0000256" key="1">
    <source>
        <dbReference type="ARBA" id="ARBA00004162"/>
    </source>
</evidence>
<dbReference type="Proteomes" id="UP001145087">
    <property type="component" value="Unassembled WGS sequence"/>
</dbReference>
<dbReference type="RefSeq" id="WP_343333781.1">
    <property type="nucleotide sequence ID" value="NZ_JAPOHD010000027.1"/>
</dbReference>
<evidence type="ECO:0000256" key="5">
    <source>
        <dbReference type="ARBA" id="ARBA00022989"/>
    </source>
</evidence>
<dbReference type="AlphaFoldDB" id="A0A9X3J6Y7"/>
<evidence type="ECO:0000313" key="9">
    <source>
        <dbReference type="EMBL" id="MCY1721452.1"/>
    </source>
</evidence>
<evidence type="ECO:0000256" key="2">
    <source>
        <dbReference type="ARBA" id="ARBA00005811"/>
    </source>
</evidence>
<accession>A0A9X3J6Y7</accession>
<evidence type="ECO:0000256" key="6">
    <source>
        <dbReference type="ARBA" id="ARBA00023136"/>
    </source>
</evidence>
<keyword evidence="3" id="KW-1003">Cell membrane</keyword>
<keyword evidence="6 8" id="KW-0472">Membrane</keyword>
<proteinExistence type="inferred from homology"/>
<evidence type="ECO:0000256" key="8">
    <source>
        <dbReference type="SAM" id="Phobius"/>
    </source>
</evidence>
<organism evidence="9 10">
    <name type="scientific">Draconibacterium aestuarii</name>
    <dbReference type="NCBI Taxonomy" id="2998507"/>
    <lineage>
        <taxon>Bacteria</taxon>
        <taxon>Pseudomonadati</taxon>
        <taxon>Bacteroidota</taxon>
        <taxon>Bacteroidia</taxon>
        <taxon>Marinilabiliales</taxon>
        <taxon>Prolixibacteraceae</taxon>
        <taxon>Draconibacterium</taxon>
    </lineage>
</organism>
<name>A0A9X3J6Y7_9BACT</name>
<keyword evidence="7" id="KW-0813">Transport</keyword>
<comment type="subcellular location">
    <subcellularLocation>
        <location evidence="1">Cell membrane</location>
        <topology evidence="1">Single-pass membrane protein</topology>
    </subcellularLocation>
    <subcellularLocation>
        <location evidence="7">Cell membrane</location>
        <topology evidence="7">Single-pass type II membrane protein</topology>
    </subcellularLocation>
</comment>
<evidence type="ECO:0000256" key="7">
    <source>
        <dbReference type="RuleBase" id="RU003879"/>
    </source>
</evidence>
<dbReference type="GO" id="GO:0015031">
    <property type="term" value="P:protein transport"/>
    <property type="evidence" value="ECO:0007669"/>
    <property type="project" value="UniProtKB-KW"/>
</dbReference>
<evidence type="ECO:0000313" key="10">
    <source>
        <dbReference type="Proteomes" id="UP001145087"/>
    </source>
</evidence>
<reference evidence="9" key="1">
    <citation type="submission" date="2022-11" db="EMBL/GenBank/DDBJ databases">
        <title>Marilongibacter aestuarii gen. nov., sp. nov., isolated from tidal flat sediment.</title>
        <authorList>
            <person name="Jiayan W."/>
        </authorList>
    </citation>
    <scope>NUCLEOTIDE SEQUENCE</scope>
    <source>
        <strain evidence="9">Z1-6</strain>
    </source>
</reference>
<keyword evidence="7" id="KW-0653">Protein transport</keyword>
<dbReference type="EMBL" id="JAPOHD010000027">
    <property type="protein sequence ID" value="MCY1721452.1"/>
    <property type="molecule type" value="Genomic_DNA"/>
</dbReference>
<keyword evidence="10" id="KW-1185">Reference proteome</keyword>
<evidence type="ECO:0000256" key="3">
    <source>
        <dbReference type="ARBA" id="ARBA00022475"/>
    </source>
</evidence>
<dbReference type="PANTHER" id="PTHR30558">
    <property type="entry name" value="EXBD MEMBRANE COMPONENT OF PMF-DRIVEN MACROMOLECULE IMPORT SYSTEM"/>
    <property type="match status" value="1"/>
</dbReference>
<keyword evidence="4 7" id="KW-0812">Transmembrane</keyword>
<dbReference type="Pfam" id="PF02472">
    <property type="entry name" value="ExbD"/>
    <property type="match status" value="1"/>
</dbReference>
<protein>
    <submittedName>
        <fullName evidence="9">Biopolymer transporter ExbD</fullName>
    </submittedName>
</protein>
<feature type="transmembrane region" description="Helical" evidence="8">
    <location>
        <begin position="12"/>
        <end position="32"/>
    </location>
</feature>